<accession>A0A6J4LAZ5</accession>
<dbReference type="AlphaFoldDB" id="A0A6J4LAZ5"/>
<dbReference type="CDD" id="cd14814">
    <property type="entry name" value="Peptidase_M15"/>
    <property type="match status" value="1"/>
</dbReference>
<dbReference type="InterPro" id="IPR003709">
    <property type="entry name" value="VanY-like_core_dom"/>
</dbReference>
<dbReference type="GO" id="GO:0008233">
    <property type="term" value="F:peptidase activity"/>
    <property type="evidence" value="ECO:0007669"/>
    <property type="project" value="InterPro"/>
</dbReference>
<dbReference type="Pfam" id="PF02557">
    <property type="entry name" value="VanY"/>
    <property type="match status" value="1"/>
</dbReference>
<feature type="domain" description="Peptidoglycan binding-like" evidence="1">
    <location>
        <begin position="152"/>
        <end position="208"/>
    </location>
</feature>
<protein>
    <submittedName>
        <fullName evidence="3">Uncharacterized protein</fullName>
    </submittedName>
</protein>
<gene>
    <name evidence="3" type="ORF">AVDCRST_MAG68-2129</name>
</gene>
<dbReference type="InterPro" id="IPR036366">
    <property type="entry name" value="PGBDSf"/>
</dbReference>
<sequence length="210" mass="23615">MAYTNGRLPPGVLGAITTASNGQRARLRKDAAAAFNAMNAESVRRFGVTLRVSSARTAYRPLADQQYFWNLYRSGRGNLAARPGTSNHGWGLAVDLANPGVMRPIIDRIGAKYGWQKHWSDAPSEPWHLKWRPGRYPAVQAATFRPLRYRSQGPRVRWVQRRLRAKGFLSVRASGWYGESTRSAVTRFQRKHGLTPDGVIGRATWRRLAS</sequence>
<dbReference type="Pfam" id="PF01471">
    <property type="entry name" value="PG_binding_1"/>
    <property type="match status" value="1"/>
</dbReference>
<dbReference type="EMBL" id="CADCTW010000097">
    <property type="protein sequence ID" value="CAA9324016.1"/>
    <property type="molecule type" value="Genomic_DNA"/>
</dbReference>
<dbReference type="InterPro" id="IPR002477">
    <property type="entry name" value="Peptidoglycan-bd-like"/>
</dbReference>
<dbReference type="GO" id="GO:0006508">
    <property type="term" value="P:proteolysis"/>
    <property type="evidence" value="ECO:0007669"/>
    <property type="project" value="InterPro"/>
</dbReference>
<dbReference type="SUPFAM" id="SSF47090">
    <property type="entry name" value="PGBD-like"/>
    <property type="match status" value="1"/>
</dbReference>
<evidence type="ECO:0000313" key="3">
    <source>
        <dbReference type="EMBL" id="CAA9324016.1"/>
    </source>
</evidence>
<evidence type="ECO:0000259" key="2">
    <source>
        <dbReference type="Pfam" id="PF02557"/>
    </source>
</evidence>
<dbReference type="InterPro" id="IPR036365">
    <property type="entry name" value="PGBD-like_sf"/>
</dbReference>
<feature type="domain" description="D-alanyl-D-alanine carboxypeptidase-like core" evidence="2">
    <location>
        <begin position="25"/>
        <end position="101"/>
    </location>
</feature>
<dbReference type="Gene3D" id="1.10.101.10">
    <property type="entry name" value="PGBD-like superfamily/PGBD"/>
    <property type="match status" value="1"/>
</dbReference>
<name>A0A6J4LAZ5_9BACT</name>
<proteinExistence type="predicted"/>
<evidence type="ECO:0000259" key="1">
    <source>
        <dbReference type="Pfam" id="PF01471"/>
    </source>
</evidence>
<dbReference type="InterPro" id="IPR009045">
    <property type="entry name" value="Zn_M74/Hedgehog-like"/>
</dbReference>
<reference evidence="3" key="1">
    <citation type="submission" date="2020-02" db="EMBL/GenBank/DDBJ databases">
        <authorList>
            <person name="Meier V. D."/>
        </authorList>
    </citation>
    <scope>NUCLEOTIDE SEQUENCE</scope>
    <source>
        <strain evidence="3">AVDCRST_MAG68</strain>
    </source>
</reference>
<dbReference type="Gene3D" id="3.30.1380.10">
    <property type="match status" value="1"/>
</dbReference>
<dbReference type="SUPFAM" id="SSF55166">
    <property type="entry name" value="Hedgehog/DD-peptidase"/>
    <property type="match status" value="1"/>
</dbReference>
<organism evidence="3">
    <name type="scientific">uncultured Gemmatimonadota bacterium</name>
    <dbReference type="NCBI Taxonomy" id="203437"/>
    <lineage>
        <taxon>Bacteria</taxon>
        <taxon>Pseudomonadati</taxon>
        <taxon>Gemmatimonadota</taxon>
        <taxon>environmental samples</taxon>
    </lineage>
</organism>